<evidence type="ECO:0008006" key="9">
    <source>
        <dbReference type="Google" id="ProtNLM"/>
    </source>
</evidence>
<evidence type="ECO:0000256" key="4">
    <source>
        <dbReference type="ARBA" id="ARBA00022741"/>
    </source>
</evidence>
<dbReference type="PANTHER" id="PTHR45870">
    <property type="entry name" value="TUBULIN MONOGLYCYLASE TTLL3"/>
    <property type="match status" value="1"/>
</dbReference>
<comment type="caution">
    <text evidence="7">The sequence shown here is derived from an EMBL/GenBank/DDBJ whole genome shotgun (WGS) entry which is preliminary data.</text>
</comment>
<evidence type="ECO:0000256" key="1">
    <source>
        <dbReference type="ARBA" id="ARBA00004496"/>
    </source>
</evidence>
<feature type="region of interest" description="Disordered" evidence="6">
    <location>
        <begin position="88"/>
        <end position="115"/>
    </location>
</feature>
<evidence type="ECO:0000313" key="8">
    <source>
        <dbReference type="Proteomes" id="UP000708208"/>
    </source>
</evidence>
<evidence type="ECO:0000256" key="3">
    <source>
        <dbReference type="ARBA" id="ARBA00022598"/>
    </source>
</evidence>
<dbReference type="PANTHER" id="PTHR45870:SF2">
    <property type="entry name" value="TUBULIN MONOGLYCYLASE TTLL3"/>
    <property type="match status" value="1"/>
</dbReference>
<feature type="region of interest" description="Disordered" evidence="6">
    <location>
        <begin position="36"/>
        <end position="74"/>
    </location>
</feature>
<dbReference type="AlphaFoldDB" id="A0A8J2Q657"/>
<comment type="subcellular location">
    <subcellularLocation>
        <location evidence="1">Cytoplasm</location>
    </subcellularLocation>
</comment>
<keyword evidence="2" id="KW-0963">Cytoplasm</keyword>
<dbReference type="GO" id="GO:0060271">
    <property type="term" value="P:cilium assembly"/>
    <property type="evidence" value="ECO:0007669"/>
    <property type="project" value="TreeGrafter"/>
</dbReference>
<dbReference type="GO" id="GO:0005930">
    <property type="term" value="C:axoneme"/>
    <property type="evidence" value="ECO:0007669"/>
    <property type="project" value="TreeGrafter"/>
</dbReference>
<proteinExistence type="predicted"/>
<evidence type="ECO:0000256" key="5">
    <source>
        <dbReference type="ARBA" id="ARBA00022840"/>
    </source>
</evidence>
<dbReference type="Proteomes" id="UP000708208">
    <property type="component" value="Unassembled WGS sequence"/>
</dbReference>
<dbReference type="EMBL" id="CAJVCH010570796">
    <property type="protein sequence ID" value="CAG7835906.1"/>
    <property type="molecule type" value="Genomic_DNA"/>
</dbReference>
<dbReference type="OrthoDB" id="202825at2759"/>
<dbReference type="InterPro" id="IPR004344">
    <property type="entry name" value="TTL/TTLL_fam"/>
</dbReference>
<dbReference type="Pfam" id="PF03133">
    <property type="entry name" value="TTL"/>
    <property type="match status" value="1"/>
</dbReference>
<keyword evidence="3" id="KW-0436">Ligase</keyword>
<accession>A0A8J2Q657</accession>
<dbReference type="GO" id="GO:0070736">
    <property type="term" value="F:protein-glycine ligase activity, initiating"/>
    <property type="evidence" value="ECO:0007669"/>
    <property type="project" value="TreeGrafter"/>
</dbReference>
<evidence type="ECO:0000256" key="6">
    <source>
        <dbReference type="SAM" id="MobiDB-lite"/>
    </source>
</evidence>
<gene>
    <name evidence="7" type="ORF">AFUS01_LOCUS45218</name>
</gene>
<dbReference type="PROSITE" id="PS51221">
    <property type="entry name" value="TTL"/>
    <property type="match status" value="1"/>
</dbReference>
<keyword evidence="8" id="KW-1185">Reference proteome</keyword>
<dbReference type="GO" id="GO:0015630">
    <property type="term" value="C:microtubule cytoskeleton"/>
    <property type="evidence" value="ECO:0007669"/>
    <property type="project" value="TreeGrafter"/>
</dbReference>
<reference evidence="7" key="1">
    <citation type="submission" date="2021-06" db="EMBL/GenBank/DDBJ databases">
        <authorList>
            <person name="Hodson N. C."/>
            <person name="Mongue J. A."/>
            <person name="Jaron S. K."/>
        </authorList>
    </citation>
    <scope>NUCLEOTIDE SEQUENCE</scope>
</reference>
<feature type="compositionally biased region" description="Polar residues" evidence="6">
    <location>
        <begin position="51"/>
        <end position="62"/>
    </location>
</feature>
<name>A0A8J2Q657_9HEXA</name>
<keyword evidence="5" id="KW-0067">ATP-binding</keyword>
<keyword evidence="4" id="KW-0547">Nucleotide-binding</keyword>
<evidence type="ECO:0000256" key="2">
    <source>
        <dbReference type="ARBA" id="ARBA00022490"/>
    </source>
</evidence>
<dbReference type="InterPro" id="IPR051437">
    <property type="entry name" value="TTLL_monoglycylase"/>
</dbReference>
<protein>
    <recommendedName>
        <fullName evidence="9">Tubulin glycylase 3A</fullName>
    </recommendedName>
</protein>
<evidence type="ECO:0000313" key="7">
    <source>
        <dbReference type="EMBL" id="CAG7835906.1"/>
    </source>
</evidence>
<sequence>MKLKDISQRGKEILRPYLFFNMEPSRRDPKVNMIRVDNNSKQKKGPARCSICSSSLRKNNPSPKKDKTSTEPSRLSFKLETTYRNVRKKPTKRKSFYNRSHLDDTPTDGGSSRRTFSPRECQLNRWVNSVLGATKSRRQLRDRVEQAINDNKIFLNMGQCECVQKALLKRGWVEKPCSDISWKMISSKPLEDDAYRQKYALAAWAHQVLQQCTPDLIWNHSGQVMPWREIRDHQFVNQSPGPKIAFTSKDGLSYCLEGSQWFQETEKISVNFPRSYNLLLPDERAVFISDYCMTACMSTLKLVNALYDQEGLEGLFGDGEGTFDWAWIDFATQHVLHYCRVRNHEDLDGGLMSPSTSILRWDLFLSQYHELASSSAKMKFIQIKKEDANKKIIKSKAALESVSLYWPHINIDGTNNIWICKPGIFKEIDSSWVVQKYIERPLLIHKTKFDIRQWFLVSCWNPLTVWFYKDCYFRFCSRRFDLEDFHESIHLCNTAVQSKYSHIKRPHSSPIPSDNIWEKETFKEYLKVIGKEDKWTTWIYPGMKKGLLGAILPSQELLLESGTTKIRRKSFELYGADFLISEDFVPWLIEVNATPMLHSPSPKFKRMTRECLEDCLKVVLDWRDDPNTDTGRFELIYEQTEPLSRFMQVAKGEMCVVGRSVNTPMLTRKKSGRSPMANKSKNINLNSRTFSSKMLAAVNPSVLAFKLRKTLVNLFSNCNLASKSFIRSRTIVKEKQSVLRSRLEEEIELKLREEKPCAVTPEVNYSGCLQEAPSVQLNLASVHRRLSERSMEPNVSTNSVSPIRTEAKASVSAQLPTSYLCAAARLQASSGSVSVQPPTPSIHIPKIMKQLTSPKTAISDTCLKLYSLKTILGNLQSDDGNKDDTA</sequence>
<organism evidence="7 8">
    <name type="scientific">Allacma fusca</name>
    <dbReference type="NCBI Taxonomy" id="39272"/>
    <lineage>
        <taxon>Eukaryota</taxon>
        <taxon>Metazoa</taxon>
        <taxon>Ecdysozoa</taxon>
        <taxon>Arthropoda</taxon>
        <taxon>Hexapoda</taxon>
        <taxon>Collembola</taxon>
        <taxon>Symphypleona</taxon>
        <taxon>Sminthuridae</taxon>
        <taxon>Allacma</taxon>
    </lineage>
</organism>
<dbReference type="GO" id="GO:0003341">
    <property type="term" value="P:cilium movement"/>
    <property type="evidence" value="ECO:0007669"/>
    <property type="project" value="TreeGrafter"/>
</dbReference>
<dbReference type="GO" id="GO:0005524">
    <property type="term" value="F:ATP binding"/>
    <property type="evidence" value="ECO:0007669"/>
    <property type="project" value="UniProtKB-KW"/>
</dbReference>